<protein>
    <recommendedName>
        <fullName evidence="4">Nodule Cysteine-Rich (NCR) secreted peptide</fullName>
    </recommendedName>
</protein>
<feature type="signal peptide" evidence="1">
    <location>
        <begin position="1"/>
        <end position="21"/>
    </location>
</feature>
<evidence type="ECO:0000256" key="1">
    <source>
        <dbReference type="SAM" id="SignalP"/>
    </source>
</evidence>
<dbReference type="EMBL" id="JABEBT010000122">
    <property type="protein sequence ID" value="KAF7630978.1"/>
    <property type="molecule type" value="Genomic_DNA"/>
</dbReference>
<keyword evidence="3" id="KW-1185">Reference proteome</keyword>
<evidence type="ECO:0008006" key="4">
    <source>
        <dbReference type="Google" id="ProtNLM"/>
    </source>
</evidence>
<evidence type="ECO:0000313" key="2">
    <source>
        <dbReference type="EMBL" id="KAF7630978.1"/>
    </source>
</evidence>
<proteinExistence type="predicted"/>
<keyword evidence="1" id="KW-0732">Signal</keyword>
<sequence>MYLFFNLKIFILLFFIISINSTPVNKIVMKEPRKICDKIHQCPFGMKCMAGYCK</sequence>
<feature type="chain" id="PRO_5035741762" description="Nodule Cysteine-Rich (NCR) secreted peptide" evidence="1">
    <location>
        <begin position="22"/>
        <end position="54"/>
    </location>
</feature>
<gene>
    <name evidence="2" type="ORF">Mgra_00008752</name>
</gene>
<comment type="caution">
    <text evidence="2">The sequence shown here is derived from an EMBL/GenBank/DDBJ whole genome shotgun (WGS) entry which is preliminary data.</text>
</comment>
<organism evidence="2 3">
    <name type="scientific">Meloidogyne graminicola</name>
    <dbReference type="NCBI Taxonomy" id="189291"/>
    <lineage>
        <taxon>Eukaryota</taxon>
        <taxon>Metazoa</taxon>
        <taxon>Ecdysozoa</taxon>
        <taxon>Nematoda</taxon>
        <taxon>Chromadorea</taxon>
        <taxon>Rhabditida</taxon>
        <taxon>Tylenchina</taxon>
        <taxon>Tylenchomorpha</taxon>
        <taxon>Tylenchoidea</taxon>
        <taxon>Meloidogynidae</taxon>
        <taxon>Meloidogyninae</taxon>
        <taxon>Meloidogyne</taxon>
    </lineage>
</organism>
<evidence type="ECO:0000313" key="3">
    <source>
        <dbReference type="Proteomes" id="UP000605970"/>
    </source>
</evidence>
<dbReference type="AlphaFoldDB" id="A0A8S9ZEU9"/>
<reference evidence="2" key="1">
    <citation type="journal article" date="2020" name="Ecol. Evol.">
        <title>Genome structure and content of the rice root-knot nematode (Meloidogyne graminicola).</title>
        <authorList>
            <person name="Phan N.T."/>
            <person name="Danchin E.G.J."/>
            <person name="Klopp C."/>
            <person name="Perfus-Barbeoch L."/>
            <person name="Kozlowski D.K."/>
            <person name="Koutsovoulos G.D."/>
            <person name="Lopez-Roques C."/>
            <person name="Bouchez O."/>
            <person name="Zahm M."/>
            <person name="Besnard G."/>
            <person name="Bellafiore S."/>
        </authorList>
    </citation>
    <scope>NUCLEOTIDE SEQUENCE</scope>
    <source>
        <strain evidence="2">VN-18</strain>
    </source>
</reference>
<accession>A0A8S9ZEU9</accession>
<dbReference type="Proteomes" id="UP000605970">
    <property type="component" value="Unassembled WGS sequence"/>
</dbReference>
<name>A0A8S9ZEU9_9BILA</name>